<keyword evidence="2" id="KW-0472">Membrane</keyword>
<reference evidence="3 4" key="1">
    <citation type="journal article" date="2019" name="ACS Chem. Biol.">
        <title>Identification and Mobilization of a Cryptic Antibiotic Biosynthesis Gene Locus from a Human-Pathogenic Nocardia Isolate.</title>
        <authorList>
            <person name="Herisse M."/>
            <person name="Ishida K."/>
            <person name="Porter J.L."/>
            <person name="Howden B."/>
            <person name="Hertweck C."/>
            <person name="Stinear T.P."/>
            <person name="Pidot S.J."/>
        </authorList>
    </citation>
    <scope>NUCLEOTIDE SEQUENCE [LARGE SCALE GENOMIC DNA]</scope>
    <source>
        <strain evidence="3 4">AUSMDU00012717</strain>
    </source>
</reference>
<keyword evidence="2" id="KW-0812">Transmembrane</keyword>
<feature type="transmembrane region" description="Helical" evidence="2">
    <location>
        <begin position="238"/>
        <end position="260"/>
    </location>
</feature>
<feature type="region of interest" description="Disordered" evidence="1">
    <location>
        <begin position="356"/>
        <end position="384"/>
    </location>
</feature>
<name>A0A6G9Y959_9NOCA</name>
<gene>
    <name evidence="3" type="ORF">F5544_09255</name>
</gene>
<evidence type="ECO:0000313" key="3">
    <source>
        <dbReference type="EMBL" id="QIS09751.1"/>
    </source>
</evidence>
<evidence type="ECO:0000313" key="4">
    <source>
        <dbReference type="Proteomes" id="UP000503540"/>
    </source>
</evidence>
<keyword evidence="4" id="KW-1185">Reference proteome</keyword>
<accession>A0A6G9Y959</accession>
<evidence type="ECO:0000256" key="2">
    <source>
        <dbReference type="SAM" id="Phobius"/>
    </source>
</evidence>
<sequence>MTLGVSTERGAVHAVALAESGEKLPERVLFHLVEKTPGDSKAELAAAVETAMDELAARIGPDREIGGAAVAYRDAAERRAIVTRLATGRWHTASLVSAKSAHLHVAGVMTWLDEFDDLLICEVVPGYQAFTLIDRGRRRVLAAIGQAGGATAEAMGSAVTAAWDQFEAAAVRPDAVVLIGSAAEEPEVLAAVDRFGAPVIPCKIADFAPAVGAALAALAELEEPGGELVERVHRGRGAAALFAAASVLAGGLVVGGVYVAGGSSRSIPGVVADARTTSDAHSVGGEPVATGPGPVEVPRRHEVGHPTGVAPAVVPDPEPAMVTLDSDIQQPTQHIVQHWGSPAQDRPVPLVQAEPAMHGTDPATHESDHAVTPAVSGSGVPSLTTKVGAPDASLLFPGESPPPAAFTAESAAWWDNHFRTMVMWAAQQISPSSPVSPV</sequence>
<keyword evidence="2" id="KW-1133">Transmembrane helix</keyword>
<organism evidence="3 4">
    <name type="scientific">Nocardia arthritidis</name>
    <dbReference type="NCBI Taxonomy" id="228602"/>
    <lineage>
        <taxon>Bacteria</taxon>
        <taxon>Bacillati</taxon>
        <taxon>Actinomycetota</taxon>
        <taxon>Actinomycetes</taxon>
        <taxon>Mycobacteriales</taxon>
        <taxon>Nocardiaceae</taxon>
        <taxon>Nocardia</taxon>
    </lineage>
</organism>
<dbReference type="KEGG" id="nah:F5544_09255"/>
<protein>
    <submittedName>
        <fullName evidence="3">Uncharacterized protein</fullName>
    </submittedName>
</protein>
<proteinExistence type="predicted"/>
<dbReference type="RefSeq" id="WP_167472812.1">
    <property type="nucleotide sequence ID" value="NZ_CP046172.1"/>
</dbReference>
<dbReference type="EMBL" id="CP046172">
    <property type="protein sequence ID" value="QIS09751.1"/>
    <property type="molecule type" value="Genomic_DNA"/>
</dbReference>
<dbReference type="AlphaFoldDB" id="A0A6G9Y959"/>
<dbReference type="Proteomes" id="UP000503540">
    <property type="component" value="Chromosome"/>
</dbReference>
<evidence type="ECO:0000256" key="1">
    <source>
        <dbReference type="SAM" id="MobiDB-lite"/>
    </source>
</evidence>